<evidence type="ECO:0000256" key="1">
    <source>
        <dbReference type="SAM" id="Phobius"/>
    </source>
</evidence>
<feature type="transmembrane region" description="Helical" evidence="1">
    <location>
        <begin position="265"/>
        <end position="287"/>
    </location>
</feature>
<dbReference type="EMBL" id="CP058316">
    <property type="protein sequence ID" value="QLD10860.1"/>
    <property type="molecule type" value="Genomic_DNA"/>
</dbReference>
<dbReference type="GO" id="GO:0005886">
    <property type="term" value="C:plasma membrane"/>
    <property type="evidence" value="ECO:0007669"/>
    <property type="project" value="TreeGrafter"/>
</dbReference>
<dbReference type="Proteomes" id="UP000509638">
    <property type="component" value="Chromosome"/>
</dbReference>
<keyword evidence="1" id="KW-1133">Transmembrane helix</keyword>
<feature type="transmembrane region" description="Helical" evidence="1">
    <location>
        <begin position="46"/>
        <end position="67"/>
    </location>
</feature>
<feature type="transmembrane region" description="Helical" evidence="1">
    <location>
        <begin position="239"/>
        <end position="258"/>
    </location>
</feature>
<protein>
    <submittedName>
        <fullName evidence="2">DMT family transporter</fullName>
    </submittedName>
</protein>
<accession>A0A7D5JCG1</accession>
<dbReference type="PANTHER" id="PTHR34821:SF2">
    <property type="entry name" value="INNER MEMBRANE PROTEIN YDCZ"/>
    <property type="match status" value="1"/>
</dbReference>
<keyword evidence="1" id="KW-0472">Membrane</keyword>
<dbReference type="PANTHER" id="PTHR34821">
    <property type="entry name" value="INNER MEMBRANE PROTEIN YDCZ"/>
    <property type="match status" value="1"/>
</dbReference>
<dbReference type="InterPro" id="IPR006750">
    <property type="entry name" value="YdcZ"/>
</dbReference>
<sequence>MDHVTDDTPRAHALAAAVAGAVLVGVLTAVQARINGALGAAVGDGLVAAVISFGSGLILIVAITVAVPSGRAGLRRLRDGIGRGIPAWMLLGGLAGAVTVATQGLTVASIGVALFTVGLVAGQTSGGLALDRVGYGPAGVVAVTPPRLVGGLLAVAGVVLCALGPRGEPAAWWMLVLPLVAGAGIAWQQATNGRLRQAIGSPLAATVVNFTGGTVILGLAAAVSMVINGTPAAMPSEPWMYLGGATGVVYIVMSAALVRRTGVLLLGLGSVVGLLCASIVLDVIAPAPAGPTLIAAAGAAVVALIGVVIAVVPWRRRRRTGG</sequence>
<feature type="transmembrane region" description="Helical" evidence="1">
    <location>
        <begin position="293"/>
        <end position="314"/>
    </location>
</feature>
<feature type="transmembrane region" description="Helical" evidence="1">
    <location>
        <begin position="88"/>
        <end position="121"/>
    </location>
</feature>
<evidence type="ECO:0000313" key="2">
    <source>
        <dbReference type="EMBL" id="QLD10860.1"/>
    </source>
</evidence>
<organism evidence="2 3">
    <name type="scientific">Microbacterium oleivorans</name>
    <dbReference type="NCBI Taxonomy" id="273677"/>
    <lineage>
        <taxon>Bacteria</taxon>
        <taxon>Bacillati</taxon>
        <taxon>Actinomycetota</taxon>
        <taxon>Actinomycetes</taxon>
        <taxon>Micrococcales</taxon>
        <taxon>Microbacteriaceae</taxon>
        <taxon>Microbacterium</taxon>
    </lineage>
</organism>
<keyword evidence="1" id="KW-0812">Transmembrane</keyword>
<reference evidence="2 3" key="1">
    <citation type="submission" date="2020-06" db="EMBL/GenBank/DDBJ databases">
        <authorList>
            <person name="Jo H."/>
        </authorList>
    </citation>
    <scope>NUCLEOTIDE SEQUENCE [LARGE SCALE GENOMIC DNA]</scope>
    <source>
        <strain evidence="2 3">I46</strain>
    </source>
</reference>
<name>A0A7D5JCG1_9MICO</name>
<feature type="transmembrane region" description="Helical" evidence="1">
    <location>
        <begin position="170"/>
        <end position="187"/>
    </location>
</feature>
<feature type="transmembrane region" description="Helical" evidence="1">
    <location>
        <begin position="12"/>
        <end position="34"/>
    </location>
</feature>
<proteinExistence type="predicted"/>
<feature type="transmembrane region" description="Helical" evidence="1">
    <location>
        <begin position="199"/>
        <end position="227"/>
    </location>
</feature>
<dbReference type="Pfam" id="PF04657">
    <property type="entry name" value="DMT_YdcZ"/>
    <property type="match status" value="2"/>
</dbReference>
<evidence type="ECO:0000313" key="3">
    <source>
        <dbReference type="Proteomes" id="UP000509638"/>
    </source>
</evidence>
<gene>
    <name evidence="2" type="ORF">HW566_03130</name>
</gene>
<dbReference type="AlphaFoldDB" id="A0A7D5JCG1"/>